<evidence type="ECO:0000313" key="3">
    <source>
        <dbReference type="Proteomes" id="UP000623129"/>
    </source>
</evidence>
<evidence type="ECO:0000313" key="2">
    <source>
        <dbReference type="EMBL" id="KAF3337491.1"/>
    </source>
</evidence>
<dbReference type="OrthoDB" id="693782at2759"/>
<keyword evidence="3" id="KW-1185">Reference proteome</keyword>
<gene>
    <name evidence="2" type="ORF">FCM35_KLT18078</name>
</gene>
<organism evidence="2 3">
    <name type="scientific">Carex littledalei</name>
    <dbReference type="NCBI Taxonomy" id="544730"/>
    <lineage>
        <taxon>Eukaryota</taxon>
        <taxon>Viridiplantae</taxon>
        <taxon>Streptophyta</taxon>
        <taxon>Embryophyta</taxon>
        <taxon>Tracheophyta</taxon>
        <taxon>Spermatophyta</taxon>
        <taxon>Magnoliopsida</taxon>
        <taxon>Liliopsida</taxon>
        <taxon>Poales</taxon>
        <taxon>Cyperaceae</taxon>
        <taxon>Cyperoideae</taxon>
        <taxon>Cariceae</taxon>
        <taxon>Carex</taxon>
        <taxon>Carex subgen. Euthyceras</taxon>
    </lineage>
</organism>
<dbReference type="Proteomes" id="UP000623129">
    <property type="component" value="Unassembled WGS sequence"/>
</dbReference>
<protein>
    <recommendedName>
        <fullName evidence="1">AAA+ ATPase At3g28540-like C-terminal domain-containing protein</fullName>
    </recommendedName>
</protein>
<feature type="domain" description="AAA+ ATPase At3g28540-like C-terminal" evidence="1">
    <location>
        <begin position="10"/>
        <end position="83"/>
    </location>
</feature>
<accession>A0A833RKG3</accession>
<dbReference type="AlphaFoldDB" id="A0A833RKG3"/>
<dbReference type="InterPro" id="IPR050747">
    <property type="entry name" value="Mitochondrial_chaperone_BCS1"/>
</dbReference>
<evidence type="ECO:0000259" key="1">
    <source>
        <dbReference type="Pfam" id="PF25568"/>
    </source>
</evidence>
<dbReference type="Gene3D" id="6.10.280.40">
    <property type="match status" value="1"/>
</dbReference>
<sequence>MDKHIEMSYCDFESFRVLARNYLSIESHELYGTMKRLLEEVKITPADVAESLMCVGFSKADAGVYLERLIKTLERRKEAAEAQGKDEIVDEVYENDQSNGVKNVDSCIVNGVVVNGNNAF</sequence>
<reference evidence="2" key="1">
    <citation type="submission" date="2020-01" db="EMBL/GenBank/DDBJ databases">
        <title>Genome sequence of Kobresia littledalei, the first chromosome-level genome in the family Cyperaceae.</title>
        <authorList>
            <person name="Qu G."/>
        </authorList>
    </citation>
    <scope>NUCLEOTIDE SEQUENCE</scope>
    <source>
        <strain evidence="2">C.B.Clarke</strain>
        <tissue evidence="2">Leaf</tissue>
    </source>
</reference>
<dbReference type="Pfam" id="PF25568">
    <property type="entry name" value="AAA_lid_At3g28540"/>
    <property type="match status" value="1"/>
</dbReference>
<dbReference type="PANTHER" id="PTHR23070">
    <property type="entry name" value="BCS1 AAA-TYPE ATPASE"/>
    <property type="match status" value="1"/>
</dbReference>
<comment type="caution">
    <text evidence="2">The sequence shown here is derived from an EMBL/GenBank/DDBJ whole genome shotgun (WGS) entry which is preliminary data.</text>
</comment>
<dbReference type="EMBL" id="SWLB01000006">
    <property type="protein sequence ID" value="KAF3337491.1"/>
    <property type="molecule type" value="Genomic_DNA"/>
</dbReference>
<name>A0A833RKG3_9POAL</name>
<proteinExistence type="predicted"/>
<dbReference type="InterPro" id="IPR058017">
    <property type="entry name" value="At3g28540-like_C"/>
</dbReference>